<evidence type="ECO:0000313" key="2">
    <source>
        <dbReference type="EMBL" id="KAL0473743.1"/>
    </source>
</evidence>
<dbReference type="Proteomes" id="UP001451303">
    <property type="component" value="Unassembled WGS sequence"/>
</dbReference>
<evidence type="ECO:0000256" key="1">
    <source>
        <dbReference type="SAM" id="MobiDB-lite"/>
    </source>
</evidence>
<feature type="region of interest" description="Disordered" evidence="1">
    <location>
        <begin position="34"/>
        <end position="73"/>
    </location>
</feature>
<dbReference type="PANTHER" id="PTHR28152">
    <property type="entry name" value="HYDROXYACYL-THIOESTER DEHYDRATASE TYPE 2, MITOCHONDRIAL"/>
    <property type="match status" value="1"/>
</dbReference>
<feature type="region of interest" description="Disordered" evidence="1">
    <location>
        <begin position="303"/>
        <end position="338"/>
    </location>
</feature>
<proteinExistence type="predicted"/>
<evidence type="ECO:0000313" key="3">
    <source>
        <dbReference type="Proteomes" id="UP001451303"/>
    </source>
</evidence>
<dbReference type="Gene3D" id="3.10.129.10">
    <property type="entry name" value="Hotdog Thioesterase"/>
    <property type="match status" value="1"/>
</dbReference>
<keyword evidence="3" id="KW-1185">Reference proteome</keyword>
<dbReference type="InterPro" id="IPR029069">
    <property type="entry name" value="HotDog_dom_sf"/>
</dbReference>
<organism evidence="2 3">
    <name type="scientific">Neurospora intermedia</name>
    <dbReference type="NCBI Taxonomy" id="5142"/>
    <lineage>
        <taxon>Eukaryota</taxon>
        <taxon>Fungi</taxon>
        <taxon>Dikarya</taxon>
        <taxon>Ascomycota</taxon>
        <taxon>Pezizomycotina</taxon>
        <taxon>Sordariomycetes</taxon>
        <taxon>Sordariomycetidae</taxon>
        <taxon>Sordariales</taxon>
        <taxon>Sordariaceae</taxon>
        <taxon>Neurospora</taxon>
    </lineage>
</organism>
<feature type="compositionally biased region" description="Low complexity" evidence="1">
    <location>
        <begin position="62"/>
        <end position="71"/>
    </location>
</feature>
<dbReference type="InterPro" id="IPR052741">
    <property type="entry name" value="Mitochondrial_HTD2"/>
</dbReference>
<sequence>MRLFALATKTTTIRAITTKRFLTHHVLSATRLSTTTTRITTNHHGSHTRPYSSAKGTPPSPLSSQSQQPQSTFNPETYLQTATTTLSLIPPKLIPDTLHPTQSHLLSLALSSHLPSICLPQGFNTQPPSPTNKSIFPWPNQETNQLLPPGYHLIYYPLQTPPHLLFPDGTDADHCPGSPFTRRMWAGGRIDFGKGGGSDEEQQQQQQLFKLDGRKTVCVETLGTPVLQLVGNSGKKEQQQEQDQKVHVDVWRRYIAFPPETTSREIERVVADVINDSSSSSSASRECKEGVFSELRRLVFLRERRPDDDNDDKRSDPFPSLNPSPNDPKQKPEPVRAPAPAPARIIRVPHHPDFSFTMTPDATLLFQFSALTFNAHAIHLDPLYAREVEGYKERLVHGPLTLVIMLRGVEGFLNRVATAAAGTGVGTGTSVDTTTTTTAADSSVGTGTAGVSEVIKERLFVPPPPGEEEETANGRKKIRKRWWEIASIEYKNLRPLFVGEEMKVCVRLLPNREKKKSNDGGDRAGLGLSLGAARSERVDVWIEAPDGGLAVKGTVGIEWR</sequence>
<accession>A0ABR3DN57</accession>
<name>A0ABR3DN57_NEUIN</name>
<dbReference type="EMBL" id="JAVLET010000002">
    <property type="protein sequence ID" value="KAL0473743.1"/>
    <property type="molecule type" value="Genomic_DNA"/>
</dbReference>
<reference evidence="2 3" key="1">
    <citation type="submission" date="2023-09" db="EMBL/GenBank/DDBJ databases">
        <title>Multi-omics analysis of a traditional fermented food reveals byproduct-associated fungal strains for waste-to-food upcycling.</title>
        <authorList>
            <consortium name="Lawrence Berkeley National Laboratory"/>
            <person name="Rekdal V.M."/>
            <person name="Villalobos-Escobedo J.M."/>
            <person name="Rodriguez-Valeron N."/>
            <person name="Garcia M.O."/>
            <person name="Vasquez D.P."/>
            <person name="Damayanti I."/>
            <person name="Sorensen P.M."/>
            <person name="Baidoo E.E."/>
            <person name="De Carvalho A.C."/>
            <person name="Riley R."/>
            <person name="Lipzen A."/>
            <person name="He G."/>
            <person name="Yan M."/>
            <person name="Haridas S."/>
            <person name="Daum C."/>
            <person name="Yoshinaga Y."/>
            <person name="Ng V."/>
            <person name="Grigoriev I.V."/>
            <person name="Munk R."/>
            <person name="Nuraida L."/>
            <person name="Wijaya C.H."/>
            <person name="Morales P.-C."/>
            <person name="Keasling J.D."/>
        </authorList>
    </citation>
    <scope>NUCLEOTIDE SEQUENCE [LARGE SCALE GENOMIC DNA]</scope>
    <source>
        <strain evidence="2 3">FGSC 2613</strain>
    </source>
</reference>
<gene>
    <name evidence="2" type="ORF">QR685DRAFT_517680</name>
</gene>
<comment type="caution">
    <text evidence="2">The sequence shown here is derived from an EMBL/GenBank/DDBJ whole genome shotgun (WGS) entry which is preliminary data.</text>
</comment>
<dbReference type="PANTHER" id="PTHR28152:SF1">
    <property type="entry name" value="HYDROXYACYL-THIOESTER DEHYDRATASE TYPE 2, MITOCHONDRIAL"/>
    <property type="match status" value="1"/>
</dbReference>
<protein>
    <submittedName>
        <fullName evidence="2">Uncharacterized protein</fullName>
    </submittedName>
</protein>
<dbReference type="SUPFAM" id="SSF54637">
    <property type="entry name" value="Thioesterase/thiol ester dehydrase-isomerase"/>
    <property type="match status" value="1"/>
</dbReference>
<feature type="region of interest" description="Disordered" evidence="1">
    <location>
        <begin position="424"/>
        <end position="448"/>
    </location>
</feature>
<feature type="compositionally biased region" description="Basic and acidic residues" evidence="1">
    <location>
        <begin position="303"/>
        <end position="316"/>
    </location>
</feature>